<dbReference type="Gene3D" id="2.40.50.140">
    <property type="entry name" value="Nucleic acid-binding proteins"/>
    <property type="match status" value="1"/>
</dbReference>
<proteinExistence type="predicted"/>
<protein>
    <recommendedName>
        <fullName evidence="1">NfeD-like C-terminal domain-containing protein</fullName>
    </recommendedName>
</protein>
<name>A0A1Z4JK43_LEPBY</name>
<dbReference type="InterPro" id="IPR012340">
    <property type="entry name" value="NA-bd_OB-fold"/>
</dbReference>
<dbReference type="Proteomes" id="UP000217895">
    <property type="component" value="Chromosome"/>
</dbReference>
<feature type="domain" description="NfeD-like C-terminal" evidence="1">
    <location>
        <begin position="34"/>
        <end position="89"/>
    </location>
</feature>
<sequence length="108" mass="12100">MKCVSGLQFWKSFFSIADAYHQPDFEIAEKVYELGQIAQVCEKLRPGQLGQVEFRGSWWTALCLDNVVLLPGASVRVVDRVELILVVEPLATAQVRALRPKKRGEIAA</sequence>
<evidence type="ECO:0000313" key="2">
    <source>
        <dbReference type="EMBL" id="BAY57122.1"/>
    </source>
</evidence>
<organism evidence="2 3">
    <name type="scientific">Leptolyngbya boryana NIES-2135</name>
    <dbReference type="NCBI Taxonomy" id="1973484"/>
    <lineage>
        <taxon>Bacteria</taxon>
        <taxon>Bacillati</taxon>
        <taxon>Cyanobacteriota</taxon>
        <taxon>Cyanophyceae</taxon>
        <taxon>Leptolyngbyales</taxon>
        <taxon>Leptolyngbyaceae</taxon>
        <taxon>Leptolyngbya group</taxon>
        <taxon>Leptolyngbya</taxon>
    </lineage>
</organism>
<keyword evidence="3" id="KW-1185">Reference proteome</keyword>
<dbReference type="Pfam" id="PF01957">
    <property type="entry name" value="NfeD"/>
    <property type="match status" value="1"/>
</dbReference>
<evidence type="ECO:0000313" key="3">
    <source>
        <dbReference type="Proteomes" id="UP000217895"/>
    </source>
</evidence>
<reference evidence="2 3" key="1">
    <citation type="submission" date="2017-06" db="EMBL/GenBank/DDBJ databases">
        <title>Genome sequencing of cyanobaciteial culture collection at National Institute for Environmental Studies (NIES).</title>
        <authorList>
            <person name="Hirose Y."/>
            <person name="Shimura Y."/>
            <person name="Fujisawa T."/>
            <person name="Nakamura Y."/>
            <person name="Kawachi M."/>
        </authorList>
    </citation>
    <scope>NUCLEOTIDE SEQUENCE [LARGE SCALE GENOMIC DNA]</scope>
    <source>
        <strain evidence="2 3">NIES-2135</strain>
    </source>
</reference>
<evidence type="ECO:0000259" key="1">
    <source>
        <dbReference type="Pfam" id="PF01957"/>
    </source>
</evidence>
<gene>
    <name evidence="2" type="ORF">NIES2135_39860</name>
</gene>
<dbReference type="AlphaFoldDB" id="A0A1Z4JK43"/>
<accession>A0A1Z4JK43</accession>
<dbReference type="EMBL" id="AP018203">
    <property type="protein sequence ID" value="BAY57122.1"/>
    <property type="molecule type" value="Genomic_DNA"/>
</dbReference>
<dbReference type="InterPro" id="IPR002810">
    <property type="entry name" value="NfeD-like_C"/>
</dbReference>